<organism evidence="2 3">
    <name type="scientific">Schleiferilactobacillus harbinensis</name>
    <dbReference type="NCBI Taxonomy" id="304207"/>
    <lineage>
        <taxon>Bacteria</taxon>
        <taxon>Bacillati</taxon>
        <taxon>Bacillota</taxon>
        <taxon>Bacilli</taxon>
        <taxon>Lactobacillales</taxon>
        <taxon>Lactobacillaceae</taxon>
        <taxon>Schleiferilactobacillus</taxon>
    </lineage>
</organism>
<dbReference type="PANTHER" id="PTHR12862:SF0">
    <property type="entry name" value="N-ACETYL-D-GLUCOSAMINE KINASE"/>
    <property type="match status" value="1"/>
</dbReference>
<dbReference type="Proteomes" id="UP000326779">
    <property type="component" value="Chromosome"/>
</dbReference>
<protein>
    <submittedName>
        <fullName evidence="2">N-acetylglucosamine kinase</fullName>
    </submittedName>
</protein>
<gene>
    <name evidence="2" type="ORF">D1010_15725</name>
</gene>
<dbReference type="PANTHER" id="PTHR12862">
    <property type="entry name" value="BADF TYPE ATPASE DOMAIN-CONTAINING PROTEIN"/>
    <property type="match status" value="1"/>
</dbReference>
<sequence length="338" mass="35652">MSSILTFGMAFQQSVSINVTGNKIFPVEFWYRPIAVDLYQAEKTKGWRTMYVIGIDSGGTHIVAIAFNGEEQIAQAETTGGGNIALDAAGTVHRIVGTVEKIFQQLPAAACAGILVGIAGVATAGGQDQVVSALHELFAGPVVVISDADLAMLNGLHGKNGVVAIAGTGSIVLAQTPQGRLRVGGWGWRFGDEGSAYDIARRAFQTILSARDHGRVSPLEVPLCAALQVPDYRAAVSRTYQMDRGTFAGLARAVAQAATPANLDARGAVIDAANALSDQITLALVRTRLPAHATIALTGSVPANNDLYFQVVTDRLGSHPLRRLQGSNAPGVQYYRFR</sequence>
<keyword evidence="2" id="KW-0418">Kinase</keyword>
<feature type="domain" description="ATPase BadF/BadG/BcrA/BcrD type" evidence="1">
    <location>
        <begin position="53"/>
        <end position="308"/>
    </location>
</feature>
<dbReference type="InterPro" id="IPR002731">
    <property type="entry name" value="ATPase_BadF"/>
</dbReference>
<keyword evidence="2" id="KW-0808">Transferase</keyword>
<dbReference type="SUPFAM" id="SSF53067">
    <property type="entry name" value="Actin-like ATPase domain"/>
    <property type="match status" value="2"/>
</dbReference>
<reference evidence="2 3" key="1">
    <citation type="submission" date="2019-10" db="EMBL/GenBank/DDBJ databases">
        <title>The completed genome of Lactobacillus harbinensis M1.</title>
        <authorList>
            <person name="Zheng Y."/>
        </authorList>
    </citation>
    <scope>NUCLEOTIDE SEQUENCE [LARGE SCALE GENOMIC DNA]</scope>
    <source>
        <strain evidence="2 3">M1</strain>
    </source>
</reference>
<accession>A0A5P8M906</accession>
<dbReference type="InterPro" id="IPR039758">
    <property type="entry name" value="NAGK-like"/>
</dbReference>
<evidence type="ECO:0000313" key="3">
    <source>
        <dbReference type="Proteomes" id="UP000326779"/>
    </source>
</evidence>
<name>A0A5P8M906_9LACO</name>
<dbReference type="AlphaFoldDB" id="A0A5P8M906"/>
<proteinExistence type="predicted"/>
<evidence type="ECO:0000259" key="1">
    <source>
        <dbReference type="Pfam" id="PF01869"/>
    </source>
</evidence>
<dbReference type="EMBL" id="CP045143">
    <property type="protein sequence ID" value="QFR24705.1"/>
    <property type="molecule type" value="Genomic_DNA"/>
</dbReference>
<evidence type="ECO:0000313" key="2">
    <source>
        <dbReference type="EMBL" id="QFR24705.1"/>
    </source>
</evidence>
<dbReference type="GO" id="GO:0045127">
    <property type="term" value="F:N-acetylglucosamine kinase activity"/>
    <property type="evidence" value="ECO:0007669"/>
    <property type="project" value="InterPro"/>
</dbReference>
<dbReference type="InterPro" id="IPR043129">
    <property type="entry name" value="ATPase_NBD"/>
</dbReference>
<dbReference type="CDD" id="cd24007">
    <property type="entry name" value="ASKHA_NBD_eukNAGK-like"/>
    <property type="match status" value="1"/>
</dbReference>
<dbReference type="KEGG" id="lhb:D1010_15725"/>
<dbReference type="Pfam" id="PF01869">
    <property type="entry name" value="BcrAD_BadFG"/>
    <property type="match status" value="1"/>
</dbReference>
<dbReference type="Gene3D" id="3.30.420.40">
    <property type="match status" value="2"/>
</dbReference>